<evidence type="ECO:0000313" key="5">
    <source>
        <dbReference type="EMBL" id="ODA33086.1"/>
    </source>
</evidence>
<dbReference type="PANTHER" id="PTHR43537:SF53">
    <property type="entry name" value="HTH-TYPE TRANSCRIPTIONAL REPRESSOR NANR"/>
    <property type="match status" value="1"/>
</dbReference>
<feature type="domain" description="HTH gntR-type" evidence="4">
    <location>
        <begin position="10"/>
        <end position="77"/>
    </location>
</feature>
<dbReference type="Pfam" id="PF00392">
    <property type="entry name" value="GntR"/>
    <property type="match status" value="1"/>
</dbReference>
<organism evidence="5 6">
    <name type="scientific">Veronia pacifica</name>
    <dbReference type="NCBI Taxonomy" id="1080227"/>
    <lineage>
        <taxon>Bacteria</taxon>
        <taxon>Pseudomonadati</taxon>
        <taxon>Pseudomonadota</taxon>
        <taxon>Gammaproteobacteria</taxon>
        <taxon>Vibrionales</taxon>
        <taxon>Vibrionaceae</taxon>
        <taxon>Veronia</taxon>
    </lineage>
</organism>
<evidence type="ECO:0000259" key="4">
    <source>
        <dbReference type="PROSITE" id="PS50949"/>
    </source>
</evidence>
<dbReference type="SMART" id="SM00895">
    <property type="entry name" value="FCD"/>
    <property type="match status" value="1"/>
</dbReference>
<comment type="caution">
    <text evidence="5">The sequence shown here is derived from an EMBL/GenBank/DDBJ whole genome shotgun (WGS) entry which is preliminary data.</text>
</comment>
<dbReference type="STRING" id="1080227.A8L45_11635"/>
<dbReference type="InterPro" id="IPR008920">
    <property type="entry name" value="TF_FadR/GntR_C"/>
</dbReference>
<evidence type="ECO:0000256" key="3">
    <source>
        <dbReference type="ARBA" id="ARBA00023163"/>
    </source>
</evidence>
<reference evidence="5 6" key="1">
    <citation type="submission" date="2016-05" db="EMBL/GenBank/DDBJ databases">
        <title>Genomic Taxonomy of the Vibrionaceae.</title>
        <authorList>
            <person name="Gomez-Gil B."/>
            <person name="Enciso-Ibarra J."/>
        </authorList>
    </citation>
    <scope>NUCLEOTIDE SEQUENCE [LARGE SCALE GENOMIC DNA]</scope>
    <source>
        <strain evidence="5 6">CAIM 1920</strain>
    </source>
</reference>
<dbReference type="InterPro" id="IPR036388">
    <property type="entry name" value="WH-like_DNA-bd_sf"/>
</dbReference>
<keyword evidence="6" id="KW-1185">Reference proteome</keyword>
<dbReference type="SUPFAM" id="SSF48008">
    <property type="entry name" value="GntR ligand-binding domain-like"/>
    <property type="match status" value="1"/>
</dbReference>
<proteinExistence type="predicted"/>
<dbReference type="GO" id="GO:0003677">
    <property type="term" value="F:DNA binding"/>
    <property type="evidence" value="ECO:0007669"/>
    <property type="project" value="UniProtKB-KW"/>
</dbReference>
<keyword evidence="1" id="KW-0805">Transcription regulation</keyword>
<keyword evidence="2" id="KW-0238">DNA-binding</keyword>
<dbReference type="Gene3D" id="1.20.120.530">
    <property type="entry name" value="GntR ligand-binding domain-like"/>
    <property type="match status" value="1"/>
</dbReference>
<dbReference type="RefSeq" id="WP_068902428.1">
    <property type="nucleotide sequence ID" value="NZ_JBHUIF010000002.1"/>
</dbReference>
<evidence type="ECO:0000256" key="2">
    <source>
        <dbReference type="ARBA" id="ARBA00023125"/>
    </source>
</evidence>
<sequence length="230" mass="25715">MGVLGKSHKESEINRIIEAVSRAISDQRLPPGTRLVESQLVEVFSANRNHVRSAIQRLALRRVVTVSQNKGASVSEPTLQEAKDVLSARGLIERGIIENLVGIATKSDIARMEQHVQQEELARSKGNRSDVIKLSGDFHLLLAHLNGNQVLTDMLNDLIMRSSLIIAFYQRGGQVVCGCHDHHNIIQAIADGDKSKSIRLMESHLQEIEDDLNISFWKDRTVDLESIFLR</sequence>
<dbReference type="Pfam" id="PF07729">
    <property type="entry name" value="FCD"/>
    <property type="match status" value="1"/>
</dbReference>
<dbReference type="InterPro" id="IPR036390">
    <property type="entry name" value="WH_DNA-bd_sf"/>
</dbReference>
<dbReference type="InterPro" id="IPR011711">
    <property type="entry name" value="GntR_C"/>
</dbReference>
<dbReference type="Proteomes" id="UP000094936">
    <property type="component" value="Unassembled WGS sequence"/>
</dbReference>
<gene>
    <name evidence="5" type="ORF">A8L45_11635</name>
</gene>
<dbReference type="OrthoDB" id="5243844at2"/>
<keyword evidence="3" id="KW-0804">Transcription</keyword>
<dbReference type="EMBL" id="LYBM01000019">
    <property type="protein sequence ID" value="ODA33086.1"/>
    <property type="molecule type" value="Genomic_DNA"/>
</dbReference>
<evidence type="ECO:0000256" key="1">
    <source>
        <dbReference type="ARBA" id="ARBA00023015"/>
    </source>
</evidence>
<evidence type="ECO:0000313" key="6">
    <source>
        <dbReference type="Proteomes" id="UP000094936"/>
    </source>
</evidence>
<dbReference type="InterPro" id="IPR000524">
    <property type="entry name" value="Tscrpt_reg_HTH_GntR"/>
</dbReference>
<dbReference type="SMART" id="SM00345">
    <property type="entry name" value="HTH_GNTR"/>
    <property type="match status" value="1"/>
</dbReference>
<dbReference type="AlphaFoldDB" id="A0A1C3EIL1"/>
<protein>
    <submittedName>
        <fullName evidence="5">GntR family transcriptional regulator</fullName>
    </submittedName>
</protein>
<dbReference type="GO" id="GO:0003700">
    <property type="term" value="F:DNA-binding transcription factor activity"/>
    <property type="evidence" value="ECO:0007669"/>
    <property type="project" value="InterPro"/>
</dbReference>
<dbReference type="PROSITE" id="PS50949">
    <property type="entry name" value="HTH_GNTR"/>
    <property type="match status" value="1"/>
</dbReference>
<dbReference type="SUPFAM" id="SSF46785">
    <property type="entry name" value="Winged helix' DNA-binding domain"/>
    <property type="match status" value="1"/>
</dbReference>
<dbReference type="PANTHER" id="PTHR43537">
    <property type="entry name" value="TRANSCRIPTIONAL REGULATOR, GNTR FAMILY"/>
    <property type="match status" value="1"/>
</dbReference>
<accession>A0A1C3EIL1</accession>
<dbReference type="Gene3D" id="1.10.10.10">
    <property type="entry name" value="Winged helix-like DNA-binding domain superfamily/Winged helix DNA-binding domain"/>
    <property type="match status" value="1"/>
</dbReference>
<name>A0A1C3EIL1_9GAMM</name>